<dbReference type="Pfam" id="PF00106">
    <property type="entry name" value="adh_short"/>
    <property type="match status" value="1"/>
</dbReference>
<dbReference type="InterPro" id="IPR002347">
    <property type="entry name" value="SDR_fam"/>
</dbReference>
<accession>A0AAW1RCG2</accession>
<dbReference type="Proteomes" id="UP001438707">
    <property type="component" value="Unassembled WGS sequence"/>
</dbReference>
<dbReference type="CDD" id="cd05233">
    <property type="entry name" value="SDR_c"/>
    <property type="match status" value="1"/>
</dbReference>
<protein>
    <submittedName>
        <fullName evidence="4">Uncharacterized protein</fullName>
    </submittedName>
</protein>
<dbReference type="PANTHER" id="PTHR44196">
    <property type="entry name" value="DEHYDROGENASE/REDUCTASE SDR FAMILY MEMBER 7B"/>
    <property type="match status" value="1"/>
</dbReference>
<dbReference type="PRINTS" id="PR00081">
    <property type="entry name" value="GDHRDH"/>
</dbReference>
<dbReference type="SUPFAM" id="SSF51735">
    <property type="entry name" value="NAD(P)-binding Rossmann-fold domains"/>
    <property type="match status" value="1"/>
</dbReference>
<organism evidence="4 5">
    <name type="scientific">Apatococcus lobatus</name>
    <dbReference type="NCBI Taxonomy" id="904363"/>
    <lineage>
        <taxon>Eukaryota</taxon>
        <taxon>Viridiplantae</taxon>
        <taxon>Chlorophyta</taxon>
        <taxon>core chlorophytes</taxon>
        <taxon>Trebouxiophyceae</taxon>
        <taxon>Chlorellales</taxon>
        <taxon>Chlorellaceae</taxon>
        <taxon>Apatococcus</taxon>
    </lineage>
</organism>
<dbReference type="InterPro" id="IPR036291">
    <property type="entry name" value="NAD(P)-bd_dom_sf"/>
</dbReference>
<reference evidence="4 5" key="1">
    <citation type="journal article" date="2024" name="Nat. Commun.">
        <title>Phylogenomics reveals the evolutionary origins of lichenization in chlorophyte algae.</title>
        <authorList>
            <person name="Puginier C."/>
            <person name="Libourel C."/>
            <person name="Otte J."/>
            <person name="Skaloud P."/>
            <person name="Haon M."/>
            <person name="Grisel S."/>
            <person name="Petersen M."/>
            <person name="Berrin J.G."/>
            <person name="Delaux P.M."/>
            <person name="Dal Grande F."/>
            <person name="Keller J."/>
        </authorList>
    </citation>
    <scope>NUCLEOTIDE SEQUENCE [LARGE SCALE GENOMIC DNA]</scope>
    <source>
        <strain evidence="4 5">SAG 2145</strain>
    </source>
</reference>
<gene>
    <name evidence="4" type="ORF">WJX74_009889</name>
</gene>
<evidence type="ECO:0000313" key="4">
    <source>
        <dbReference type="EMBL" id="KAK9831267.1"/>
    </source>
</evidence>
<evidence type="ECO:0000256" key="3">
    <source>
        <dbReference type="RuleBase" id="RU000363"/>
    </source>
</evidence>
<dbReference type="Gene3D" id="3.40.50.720">
    <property type="entry name" value="NAD(P)-binding Rossmann-like Domain"/>
    <property type="match status" value="1"/>
</dbReference>
<keyword evidence="5" id="KW-1185">Reference proteome</keyword>
<dbReference type="AlphaFoldDB" id="A0AAW1RCG2"/>
<evidence type="ECO:0000256" key="1">
    <source>
        <dbReference type="ARBA" id="ARBA00006484"/>
    </source>
</evidence>
<name>A0AAW1RCG2_9CHLO</name>
<keyword evidence="2" id="KW-0560">Oxidoreductase</keyword>
<dbReference type="EMBL" id="JALJOS010000014">
    <property type="protein sequence ID" value="KAK9831267.1"/>
    <property type="molecule type" value="Genomic_DNA"/>
</dbReference>
<comment type="caution">
    <text evidence="4">The sequence shown here is derived from an EMBL/GenBank/DDBJ whole genome shotgun (WGS) entry which is preliminary data.</text>
</comment>
<dbReference type="GO" id="GO:0016491">
    <property type="term" value="F:oxidoreductase activity"/>
    <property type="evidence" value="ECO:0007669"/>
    <property type="project" value="UniProtKB-KW"/>
</dbReference>
<proteinExistence type="inferred from homology"/>
<dbReference type="PANTHER" id="PTHR44196:SF1">
    <property type="entry name" value="DEHYDROGENASE_REDUCTASE SDR FAMILY MEMBER 7B"/>
    <property type="match status" value="1"/>
</dbReference>
<comment type="similarity">
    <text evidence="1 3">Belongs to the short-chain dehydrogenases/reductases (SDR) family.</text>
</comment>
<evidence type="ECO:0000256" key="2">
    <source>
        <dbReference type="ARBA" id="ARBA00023002"/>
    </source>
</evidence>
<sequence>MATGLLKGKVSLVTGASRGVGAAIAELFAQHGSKVLVTAEPAQEENLQKVAASCSSKGEKAHVYACNLVDPKAINAMCEKILADHGCVDVIVNNAGSYSPMDFSQGDNKGQGPFDGDPDEWDRVMMVNLMSALRITRWLGPKMAEKEAGFIINIASIEATIGYPSAPTYSASKWGLRGWSKGIFEGLKSKGIKCVTINPGQVSTPMTWNRPDADYIPELMIQPEEVAEAALLAFKLGDNVILDEITIQTARKPKIEKK</sequence>
<evidence type="ECO:0000313" key="5">
    <source>
        <dbReference type="Proteomes" id="UP001438707"/>
    </source>
</evidence>
<dbReference type="GO" id="GO:0016020">
    <property type="term" value="C:membrane"/>
    <property type="evidence" value="ECO:0007669"/>
    <property type="project" value="TreeGrafter"/>
</dbReference>
<dbReference type="PRINTS" id="PR00080">
    <property type="entry name" value="SDRFAMILY"/>
</dbReference>